<dbReference type="InterPro" id="IPR000504">
    <property type="entry name" value="RRM_dom"/>
</dbReference>
<keyword evidence="5" id="KW-0539">Nucleus</keyword>
<proteinExistence type="inferred from homology"/>
<dbReference type="FunFam" id="3.30.70.330:FF:000505">
    <property type="entry name" value="Splicing factor 3B subunit 4"/>
    <property type="match status" value="1"/>
</dbReference>
<feature type="domain" description="RRM" evidence="8">
    <location>
        <begin position="205"/>
        <end position="284"/>
    </location>
</feature>
<dbReference type="OMA" id="DSKGECQ"/>
<dbReference type="GO" id="GO:0097525">
    <property type="term" value="C:spliceosomal snRNP complex"/>
    <property type="evidence" value="ECO:0007669"/>
    <property type="project" value="UniProtKB-ARBA"/>
</dbReference>
<evidence type="ECO:0000256" key="1">
    <source>
        <dbReference type="ARBA" id="ARBA00004123"/>
    </source>
</evidence>
<evidence type="ECO:0000259" key="8">
    <source>
        <dbReference type="PROSITE" id="PS50102"/>
    </source>
</evidence>
<gene>
    <name evidence="9" type="ORF">CHC_T00010191001</name>
</gene>
<feature type="region of interest" description="Disordered" evidence="7">
    <location>
        <begin position="416"/>
        <end position="439"/>
    </location>
</feature>
<evidence type="ECO:0000256" key="5">
    <source>
        <dbReference type="ARBA" id="ARBA00023242"/>
    </source>
</evidence>
<feature type="compositionally biased region" description="Pro residues" evidence="7">
    <location>
        <begin position="344"/>
        <end position="354"/>
    </location>
</feature>
<dbReference type="Proteomes" id="UP000012073">
    <property type="component" value="Unassembled WGS sequence"/>
</dbReference>
<organism evidence="9 10">
    <name type="scientific">Chondrus crispus</name>
    <name type="common">Carrageen Irish moss</name>
    <name type="synonym">Polymorpha crispa</name>
    <dbReference type="NCBI Taxonomy" id="2769"/>
    <lineage>
        <taxon>Eukaryota</taxon>
        <taxon>Rhodophyta</taxon>
        <taxon>Florideophyceae</taxon>
        <taxon>Rhodymeniophycidae</taxon>
        <taxon>Gigartinales</taxon>
        <taxon>Gigartinaceae</taxon>
        <taxon>Chondrus</taxon>
    </lineage>
</organism>
<evidence type="ECO:0000256" key="4">
    <source>
        <dbReference type="ARBA" id="ARBA00022884"/>
    </source>
</evidence>
<dbReference type="PANTHER" id="PTHR48030">
    <property type="entry name" value="SPLICING FACTOR 3B SUBUNIT 4"/>
    <property type="match status" value="1"/>
</dbReference>
<dbReference type="GO" id="GO:0048026">
    <property type="term" value="P:positive regulation of mRNA splicing, via spliceosome"/>
    <property type="evidence" value="ECO:0007669"/>
    <property type="project" value="TreeGrafter"/>
</dbReference>
<sequence length="484" mass="52717">MWQTPFFGEAVILWPFSGCWRVGQRHVEPQGWRRHADSDFSIGFGGHTSPHHWTRTLWIARSMRLDPSLPSLDKLQPRHQTRLLLFPSACFPFGNPTSPAMAAVASSNRNPSDRNADATLHVGQLDDKVTDALLWELMVQAGPVRNVYIPRDRISGAHYGYGFCEFHTALDALYALKTLNMVSLFSKPLRLSQSTLDRRSQDVGANLFVGNLVDAVTEKLLHDAFSAFGPVVDAPYIMRDAVSQQSKRYGFVKFASFAAADAAIAAMDGQYICNAPISVQYAYKKDGHARERHGSHAERLLAASAAESAAANASRHPLLLPHTLFADKPASAAPPALPAHPAHPAHPPAPMHMPPLPQHVYPYQPQTHGQHMPQWQRAAYPPQPPAVPPQGYHYQQPPGPPQGYHVAPTTQLGWTPKRPYANGPPPAASFPPHAQPHMPSHAPYGVSQAAMAQQGPPAAMMMPQGGTPTLVADEGAPPPPPPKT</sequence>
<evidence type="ECO:0000256" key="2">
    <source>
        <dbReference type="ARBA" id="ARBA00008363"/>
    </source>
</evidence>
<dbReference type="PANTHER" id="PTHR48030:SF3">
    <property type="entry name" value="SPLICING FACTOR 3B SUBUNIT 4"/>
    <property type="match status" value="1"/>
</dbReference>
<name>R7QBP1_CHOCR</name>
<dbReference type="CDD" id="cd12334">
    <property type="entry name" value="RRM1_SF3B4"/>
    <property type="match status" value="1"/>
</dbReference>
<dbReference type="EMBL" id="HG001731">
    <property type="protein sequence ID" value="CDF35469.1"/>
    <property type="molecule type" value="Genomic_DNA"/>
</dbReference>
<dbReference type="OrthoDB" id="10259687at2759"/>
<dbReference type="InterPro" id="IPR035979">
    <property type="entry name" value="RBD_domain_sf"/>
</dbReference>
<keyword evidence="10" id="KW-1185">Reference proteome</keyword>
<feature type="region of interest" description="Disordered" evidence="7">
    <location>
        <begin position="453"/>
        <end position="484"/>
    </location>
</feature>
<dbReference type="KEGG" id="ccp:CHC_T00010191001"/>
<dbReference type="RefSeq" id="XP_005715288.1">
    <property type="nucleotide sequence ID" value="XM_005715231.1"/>
</dbReference>
<feature type="compositionally biased region" description="Low complexity" evidence="7">
    <location>
        <begin position="453"/>
        <end position="466"/>
    </location>
</feature>
<dbReference type="SMART" id="SM00360">
    <property type="entry name" value="RRM"/>
    <property type="match status" value="2"/>
</dbReference>
<dbReference type="SUPFAM" id="SSF54928">
    <property type="entry name" value="RNA-binding domain, RBD"/>
    <property type="match status" value="1"/>
</dbReference>
<dbReference type="GO" id="GO:0005730">
    <property type="term" value="C:nucleolus"/>
    <property type="evidence" value="ECO:0007669"/>
    <property type="project" value="TreeGrafter"/>
</dbReference>
<evidence type="ECO:0000313" key="10">
    <source>
        <dbReference type="Proteomes" id="UP000012073"/>
    </source>
</evidence>
<protein>
    <submittedName>
        <fullName evidence="9">Spliceosome associated protein, putative</fullName>
    </submittedName>
</protein>
<dbReference type="InterPro" id="IPR012677">
    <property type="entry name" value="Nucleotide-bd_a/b_plait_sf"/>
</dbReference>
<evidence type="ECO:0000256" key="3">
    <source>
        <dbReference type="ARBA" id="ARBA00022737"/>
    </source>
</evidence>
<feature type="compositionally biased region" description="Low complexity" evidence="7">
    <location>
        <begin position="330"/>
        <end position="342"/>
    </location>
</feature>
<feature type="domain" description="RRM" evidence="8">
    <location>
        <begin position="118"/>
        <end position="196"/>
    </location>
</feature>
<dbReference type="AlphaFoldDB" id="R7QBP1"/>
<comment type="subcellular location">
    <subcellularLocation>
        <location evidence="1">Nucleus</location>
    </subcellularLocation>
</comment>
<dbReference type="GeneID" id="17322999"/>
<reference evidence="10" key="1">
    <citation type="journal article" date="2013" name="Proc. Natl. Acad. Sci. U.S.A.">
        <title>Genome structure and metabolic features in the red seaweed Chondrus crispus shed light on evolution of the Archaeplastida.</title>
        <authorList>
            <person name="Collen J."/>
            <person name="Porcel B."/>
            <person name="Carre W."/>
            <person name="Ball S.G."/>
            <person name="Chaparro C."/>
            <person name="Tonon T."/>
            <person name="Barbeyron T."/>
            <person name="Michel G."/>
            <person name="Noel B."/>
            <person name="Valentin K."/>
            <person name="Elias M."/>
            <person name="Artiguenave F."/>
            <person name="Arun A."/>
            <person name="Aury J.M."/>
            <person name="Barbosa-Neto J.F."/>
            <person name="Bothwell J.H."/>
            <person name="Bouget F.Y."/>
            <person name="Brillet L."/>
            <person name="Cabello-Hurtado F."/>
            <person name="Capella-Gutierrez S."/>
            <person name="Charrier B."/>
            <person name="Cladiere L."/>
            <person name="Cock J.M."/>
            <person name="Coelho S.M."/>
            <person name="Colleoni C."/>
            <person name="Czjzek M."/>
            <person name="Da Silva C."/>
            <person name="Delage L."/>
            <person name="Denoeud F."/>
            <person name="Deschamps P."/>
            <person name="Dittami S.M."/>
            <person name="Gabaldon T."/>
            <person name="Gachon C.M."/>
            <person name="Groisillier A."/>
            <person name="Herve C."/>
            <person name="Jabbari K."/>
            <person name="Katinka M."/>
            <person name="Kloareg B."/>
            <person name="Kowalczyk N."/>
            <person name="Labadie K."/>
            <person name="Leblanc C."/>
            <person name="Lopez P.J."/>
            <person name="McLachlan D.H."/>
            <person name="Meslet-Cladiere L."/>
            <person name="Moustafa A."/>
            <person name="Nehr Z."/>
            <person name="Nyvall Collen P."/>
            <person name="Panaud O."/>
            <person name="Partensky F."/>
            <person name="Poulain J."/>
            <person name="Rensing S.A."/>
            <person name="Rousvoal S."/>
            <person name="Samson G."/>
            <person name="Symeonidi A."/>
            <person name="Weissenbach J."/>
            <person name="Zambounis A."/>
            <person name="Wincker P."/>
            <person name="Boyen C."/>
        </authorList>
    </citation>
    <scope>NUCLEOTIDE SEQUENCE [LARGE SCALE GENOMIC DNA]</scope>
    <source>
        <strain evidence="10">cv. Stackhouse</strain>
    </source>
</reference>
<dbReference type="InterPro" id="IPR052084">
    <property type="entry name" value="SF3B4_spliceosome_assoc"/>
</dbReference>
<dbReference type="GO" id="GO:0003723">
    <property type="term" value="F:RNA binding"/>
    <property type="evidence" value="ECO:0007669"/>
    <property type="project" value="UniProtKB-UniRule"/>
</dbReference>
<dbReference type="Gramene" id="CDF35469">
    <property type="protein sequence ID" value="CDF35469"/>
    <property type="gene ID" value="CHC_T00010191001"/>
</dbReference>
<evidence type="ECO:0000313" key="9">
    <source>
        <dbReference type="EMBL" id="CDF35469.1"/>
    </source>
</evidence>
<evidence type="ECO:0000256" key="6">
    <source>
        <dbReference type="PROSITE-ProRule" id="PRU00176"/>
    </source>
</evidence>
<dbReference type="FunFam" id="3.30.70.330:FF:000895">
    <property type="entry name" value="Hsh49p"/>
    <property type="match status" value="1"/>
</dbReference>
<dbReference type="GO" id="GO:0000398">
    <property type="term" value="P:mRNA splicing, via spliceosome"/>
    <property type="evidence" value="ECO:0007669"/>
    <property type="project" value="UniProtKB-ARBA"/>
</dbReference>
<feature type="region of interest" description="Disordered" evidence="7">
    <location>
        <begin position="330"/>
        <end position="354"/>
    </location>
</feature>
<dbReference type="Gene3D" id="3.30.70.330">
    <property type="match status" value="2"/>
</dbReference>
<dbReference type="Pfam" id="PF00076">
    <property type="entry name" value="RRM_1"/>
    <property type="match status" value="2"/>
</dbReference>
<dbReference type="InterPro" id="IPR034158">
    <property type="entry name" value="SF3B4_RRM1"/>
</dbReference>
<dbReference type="STRING" id="2769.R7QBP1"/>
<evidence type="ECO:0000256" key="7">
    <source>
        <dbReference type="SAM" id="MobiDB-lite"/>
    </source>
</evidence>
<accession>R7QBP1</accession>
<keyword evidence="3" id="KW-0677">Repeat</keyword>
<comment type="similarity">
    <text evidence="2">Belongs to the SF3B4 family.</text>
</comment>
<dbReference type="GO" id="GO:0071011">
    <property type="term" value="C:precatalytic spliceosome"/>
    <property type="evidence" value="ECO:0007669"/>
    <property type="project" value="TreeGrafter"/>
</dbReference>
<dbReference type="PROSITE" id="PS50102">
    <property type="entry name" value="RRM"/>
    <property type="match status" value="2"/>
</dbReference>
<keyword evidence="4 6" id="KW-0694">RNA-binding</keyword>